<name>A0A699WLA9_TANCI</name>
<evidence type="ECO:0000313" key="2">
    <source>
        <dbReference type="EMBL" id="GFD47629.1"/>
    </source>
</evidence>
<protein>
    <submittedName>
        <fullName evidence="2">Uncharacterized protein</fullName>
    </submittedName>
</protein>
<sequence length="82" mass="8636">HTLENHHMKLPLLGAVAAMTFAIATTTMAAESSTQDSASAAPDSTVMTQTKNVKAETKQHKQVQADENKRGRPAASSSKSAN</sequence>
<dbReference type="EMBL" id="BKCJ011703589">
    <property type="protein sequence ID" value="GFD47629.1"/>
    <property type="molecule type" value="Genomic_DNA"/>
</dbReference>
<dbReference type="AlphaFoldDB" id="A0A699WLA9"/>
<comment type="caution">
    <text evidence="2">The sequence shown here is derived from an EMBL/GenBank/DDBJ whole genome shotgun (WGS) entry which is preliminary data.</text>
</comment>
<feature type="non-terminal residue" evidence="2">
    <location>
        <position position="1"/>
    </location>
</feature>
<evidence type="ECO:0000256" key="1">
    <source>
        <dbReference type="SAM" id="MobiDB-lite"/>
    </source>
</evidence>
<organism evidence="2">
    <name type="scientific">Tanacetum cinerariifolium</name>
    <name type="common">Dalmatian daisy</name>
    <name type="synonym">Chrysanthemum cinerariifolium</name>
    <dbReference type="NCBI Taxonomy" id="118510"/>
    <lineage>
        <taxon>Eukaryota</taxon>
        <taxon>Viridiplantae</taxon>
        <taxon>Streptophyta</taxon>
        <taxon>Embryophyta</taxon>
        <taxon>Tracheophyta</taxon>
        <taxon>Spermatophyta</taxon>
        <taxon>Magnoliopsida</taxon>
        <taxon>eudicotyledons</taxon>
        <taxon>Gunneridae</taxon>
        <taxon>Pentapetalae</taxon>
        <taxon>asterids</taxon>
        <taxon>campanulids</taxon>
        <taxon>Asterales</taxon>
        <taxon>Asteraceae</taxon>
        <taxon>Asteroideae</taxon>
        <taxon>Anthemideae</taxon>
        <taxon>Anthemidinae</taxon>
        <taxon>Tanacetum</taxon>
    </lineage>
</organism>
<accession>A0A699WLA9</accession>
<proteinExistence type="predicted"/>
<reference evidence="2" key="1">
    <citation type="journal article" date="2019" name="Sci. Rep.">
        <title>Draft genome of Tanacetum cinerariifolium, the natural source of mosquito coil.</title>
        <authorList>
            <person name="Yamashiro T."/>
            <person name="Shiraishi A."/>
            <person name="Satake H."/>
            <person name="Nakayama K."/>
        </authorList>
    </citation>
    <scope>NUCLEOTIDE SEQUENCE</scope>
</reference>
<feature type="region of interest" description="Disordered" evidence="1">
    <location>
        <begin position="30"/>
        <end position="82"/>
    </location>
</feature>
<gene>
    <name evidence="2" type="ORF">Tci_919598</name>
</gene>
<feature type="compositionally biased region" description="Basic and acidic residues" evidence="1">
    <location>
        <begin position="53"/>
        <end position="70"/>
    </location>
</feature>